<proteinExistence type="predicted"/>
<evidence type="ECO:0000313" key="3">
    <source>
        <dbReference type="EMBL" id="KAA6326689.1"/>
    </source>
</evidence>
<feature type="domain" description="AbiEi antitoxin N-terminal" evidence="2">
    <location>
        <begin position="14"/>
        <end position="64"/>
    </location>
</feature>
<dbReference type="InterPro" id="IPR018547">
    <property type="entry name" value="AbiEi_C"/>
</dbReference>
<reference evidence="3" key="1">
    <citation type="submission" date="2019-03" db="EMBL/GenBank/DDBJ databases">
        <title>Single cell metagenomics reveals metabolic interactions within the superorganism composed of flagellate Streblomastix strix and complex community of Bacteroidetes bacteria on its surface.</title>
        <authorList>
            <person name="Treitli S.C."/>
            <person name="Kolisko M."/>
            <person name="Husnik F."/>
            <person name="Keeling P."/>
            <person name="Hampl V."/>
        </authorList>
    </citation>
    <scope>NUCLEOTIDE SEQUENCE</scope>
    <source>
        <strain evidence="3">STM</strain>
    </source>
</reference>
<dbReference type="InterPro" id="IPR025159">
    <property type="entry name" value="AbiEi_N"/>
</dbReference>
<dbReference type="AlphaFoldDB" id="A0A5J4QZ84"/>
<feature type="domain" description="AbiEi antitoxin C-terminal" evidence="1">
    <location>
        <begin position="75"/>
        <end position="214"/>
    </location>
</feature>
<accession>A0A5J4QZ84</accession>
<dbReference type="Pfam" id="PF13338">
    <property type="entry name" value="AbiEi_4"/>
    <property type="match status" value="1"/>
</dbReference>
<name>A0A5J4QZ84_9ZZZZ</name>
<gene>
    <name evidence="3" type="ORF">EZS27_024238</name>
</gene>
<dbReference type="EMBL" id="SNRY01002121">
    <property type="protein sequence ID" value="KAA6326689.1"/>
    <property type="molecule type" value="Genomic_DNA"/>
</dbReference>
<organism evidence="3">
    <name type="scientific">termite gut metagenome</name>
    <dbReference type="NCBI Taxonomy" id="433724"/>
    <lineage>
        <taxon>unclassified sequences</taxon>
        <taxon>metagenomes</taxon>
        <taxon>organismal metagenomes</taxon>
    </lineage>
</organism>
<comment type="caution">
    <text evidence="3">The sequence shown here is derived from an EMBL/GenBank/DDBJ whole genome shotgun (WGS) entry which is preliminary data.</text>
</comment>
<sequence>MGGINQNNYLNKYLTQIRAQGRYAFTLEELKAEFNLPYPTIKQALYRLKSKKEIAQIRQGFYVIIPPEYSKQGMLPPYLFIDDLMKSLNKPYYVGLLSAAALHGAAHQQPMGYTVIVESPAPRNITKLKIDFYAKQNFIQDGIVQKKTPAGYINVSSPELTALEFFEYIQKFGINRITTVLQELAEEMKLALLRKIVKQYPNMAAIQRLGYILDRIITEEKMSDILWKVLNERTYFPVPLSPQKEKKGEIDNKWKIIKNMEIESDL</sequence>
<evidence type="ECO:0000259" key="2">
    <source>
        <dbReference type="Pfam" id="PF13338"/>
    </source>
</evidence>
<protein>
    <submittedName>
        <fullName evidence="3">Uncharacterized protein</fullName>
    </submittedName>
</protein>
<evidence type="ECO:0000259" key="1">
    <source>
        <dbReference type="Pfam" id="PF09407"/>
    </source>
</evidence>
<dbReference type="Pfam" id="PF09407">
    <property type="entry name" value="AbiEi_1"/>
    <property type="match status" value="1"/>
</dbReference>